<dbReference type="SUPFAM" id="SSF81296">
    <property type="entry name" value="E set domains"/>
    <property type="match status" value="1"/>
</dbReference>
<dbReference type="GO" id="GO:0032366">
    <property type="term" value="P:intracellular sterol transport"/>
    <property type="evidence" value="ECO:0007669"/>
    <property type="project" value="InterPro"/>
</dbReference>
<dbReference type="CDD" id="cd00917">
    <property type="entry name" value="PG-PI_TP"/>
    <property type="match status" value="1"/>
</dbReference>
<evidence type="ECO:0000256" key="1">
    <source>
        <dbReference type="ARBA" id="ARBA00022729"/>
    </source>
</evidence>
<dbReference type="PANTHER" id="PTHR11306">
    <property type="entry name" value="NIEMANN PICK TYPE C2 PROTEIN NPC2-RELATED"/>
    <property type="match status" value="1"/>
</dbReference>
<gene>
    <name evidence="4" type="ORF">CCACVL1_08048</name>
</gene>
<feature type="domain" description="MD-2-related lipid-recognition" evidence="3">
    <location>
        <begin position="30"/>
        <end position="146"/>
    </location>
</feature>
<reference evidence="4 5" key="1">
    <citation type="submission" date="2013-09" db="EMBL/GenBank/DDBJ databases">
        <title>Corchorus capsularis genome sequencing.</title>
        <authorList>
            <person name="Alam M."/>
            <person name="Haque M.S."/>
            <person name="Islam M.S."/>
            <person name="Emdad E.M."/>
            <person name="Islam M.M."/>
            <person name="Ahmed B."/>
            <person name="Halim A."/>
            <person name="Hossen Q.M.M."/>
            <person name="Hossain M.Z."/>
            <person name="Ahmed R."/>
            <person name="Khan M.M."/>
            <person name="Islam R."/>
            <person name="Rashid M.M."/>
            <person name="Khan S.A."/>
            <person name="Rahman M.S."/>
            <person name="Alam M."/>
        </authorList>
    </citation>
    <scope>NUCLEOTIDE SEQUENCE [LARGE SCALE GENOMIC DNA]</scope>
    <source>
        <strain evidence="5">cv. CVL-1</strain>
        <tissue evidence="4">Whole seedling</tissue>
    </source>
</reference>
<evidence type="ECO:0000259" key="3">
    <source>
        <dbReference type="SMART" id="SM00737"/>
    </source>
</evidence>
<comment type="caution">
    <text evidence="4">The sequence shown here is derived from an EMBL/GenBank/DDBJ whole genome shotgun (WGS) entry which is preliminary data.</text>
</comment>
<dbReference type="InterPro" id="IPR039670">
    <property type="entry name" value="NPC2-like"/>
</dbReference>
<name>A0A1R3J2I6_COCAP</name>
<proteinExistence type="predicted"/>
<evidence type="ECO:0000313" key="4">
    <source>
        <dbReference type="EMBL" id="OMO89042.1"/>
    </source>
</evidence>
<evidence type="ECO:0000256" key="2">
    <source>
        <dbReference type="SAM" id="SignalP"/>
    </source>
</evidence>
<protein>
    <recommendedName>
        <fullName evidence="3">MD-2-related lipid-recognition domain-containing protein</fullName>
    </recommendedName>
</protein>
<sequence length="157" mass="17068">MDTRAAQSKLTLLAVSLLFLPFLQANNISFNYCDKNANYVVKVDGLIISPYPVVGGKTATFNISASTGQAISGGTAVIDVFYFGMHVDHEPYDFCEETSCPIPVGEFLISHHPEFPAISPPGSYLVEMRLLSSDNSQELTCISYNFSLISESLVSDS</sequence>
<feature type="chain" id="PRO_5012322632" description="MD-2-related lipid-recognition domain-containing protein" evidence="2">
    <location>
        <begin position="26"/>
        <end position="157"/>
    </location>
</feature>
<dbReference type="Gramene" id="OMO89042">
    <property type="protein sequence ID" value="OMO89042"/>
    <property type="gene ID" value="CCACVL1_08048"/>
</dbReference>
<dbReference type="OMA" id="ETACPVA"/>
<keyword evidence="1 2" id="KW-0732">Signal</keyword>
<dbReference type="GO" id="GO:0032934">
    <property type="term" value="F:sterol binding"/>
    <property type="evidence" value="ECO:0007669"/>
    <property type="project" value="InterPro"/>
</dbReference>
<evidence type="ECO:0000313" key="5">
    <source>
        <dbReference type="Proteomes" id="UP000188268"/>
    </source>
</evidence>
<dbReference type="InterPro" id="IPR014756">
    <property type="entry name" value="Ig_E-set"/>
</dbReference>
<dbReference type="OrthoDB" id="6409159at2759"/>
<feature type="signal peptide" evidence="2">
    <location>
        <begin position="1"/>
        <end position="25"/>
    </location>
</feature>
<dbReference type="InterPro" id="IPR003172">
    <property type="entry name" value="ML_dom"/>
</dbReference>
<organism evidence="4 5">
    <name type="scientific">Corchorus capsularis</name>
    <name type="common">Jute</name>
    <dbReference type="NCBI Taxonomy" id="210143"/>
    <lineage>
        <taxon>Eukaryota</taxon>
        <taxon>Viridiplantae</taxon>
        <taxon>Streptophyta</taxon>
        <taxon>Embryophyta</taxon>
        <taxon>Tracheophyta</taxon>
        <taxon>Spermatophyta</taxon>
        <taxon>Magnoliopsida</taxon>
        <taxon>eudicotyledons</taxon>
        <taxon>Gunneridae</taxon>
        <taxon>Pentapetalae</taxon>
        <taxon>rosids</taxon>
        <taxon>malvids</taxon>
        <taxon>Malvales</taxon>
        <taxon>Malvaceae</taxon>
        <taxon>Grewioideae</taxon>
        <taxon>Apeibeae</taxon>
        <taxon>Corchorus</taxon>
    </lineage>
</organism>
<dbReference type="InterPro" id="IPR033917">
    <property type="entry name" value="ML_PG-PI_TP"/>
</dbReference>
<dbReference type="EMBL" id="AWWV01008839">
    <property type="protein sequence ID" value="OMO89042.1"/>
    <property type="molecule type" value="Genomic_DNA"/>
</dbReference>
<dbReference type="SMART" id="SM00737">
    <property type="entry name" value="ML"/>
    <property type="match status" value="1"/>
</dbReference>
<dbReference type="AlphaFoldDB" id="A0A1R3J2I6"/>
<dbReference type="STRING" id="210143.A0A1R3J2I6"/>
<dbReference type="PANTHER" id="PTHR11306:SF65">
    <property type="entry name" value="PHOSPHATIDYLGLYCEROL_PHOSPHATIDYLINOSITOL TRANSFER PROTEIN DDB_G0282179"/>
    <property type="match status" value="1"/>
</dbReference>
<dbReference type="Pfam" id="PF02221">
    <property type="entry name" value="E1_DerP2_DerF2"/>
    <property type="match status" value="1"/>
</dbReference>
<accession>A0A1R3J2I6</accession>
<keyword evidence="5" id="KW-1185">Reference proteome</keyword>
<dbReference type="Gene3D" id="2.60.40.770">
    <property type="match status" value="1"/>
</dbReference>
<dbReference type="Proteomes" id="UP000188268">
    <property type="component" value="Unassembled WGS sequence"/>
</dbReference>